<keyword evidence="2" id="KW-1185">Reference proteome</keyword>
<evidence type="ECO:0000313" key="1">
    <source>
        <dbReference type="EMBL" id="GIP52033.1"/>
    </source>
</evidence>
<name>A0ABQ4M7S3_9BACL</name>
<accession>A0ABQ4M7S3</accession>
<gene>
    <name evidence="1" type="ORF">J42TS3_10680</name>
</gene>
<dbReference type="EMBL" id="BOSL01000002">
    <property type="protein sequence ID" value="GIP52033.1"/>
    <property type="molecule type" value="Genomic_DNA"/>
</dbReference>
<comment type="caution">
    <text evidence="1">The sequence shown here is derived from an EMBL/GenBank/DDBJ whole genome shotgun (WGS) entry which is preliminary data.</text>
</comment>
<evidence type="ECO:0000313" key="2">
    <source>
        <dbReference type="Proteomes" id="UP000679992"/>
    </source>
</evidence>
<organism evidence="1 2">
    <name type="scientific">Paenibacillus vini</name>
    <dbReference type="NCBI Taxonomy" id="1476024"/>
    <lineage>
        <taxon>Bacteria</taxon>
        <taxon>Bacillati</taxon>
        <taxon>Bacillota</taxon>
        <taxon>Bacilli</taxon>
        <taxon>Bacillales</taxon>
        <taxon>Paenibacillaceae</taxon>
        <taxon>Paenibacillus</taxon>
    </lineage>
</organism>
<proteinExistence type="predicted"/>
<sequence>MFMKIDYRVDEVSLTGCRDNLGSLPYLFDAIRMFFQRFSTIQADVFRLQTDSNPASRRF</sequence>
<protein>
    <submittedName>
        <fullName evidence="1">Uncharacterized protein</fullName>
    </submittedName>
</protein>
<reference evidence="1 2" key="1">
    <citation type="submission" date="2021-03" db="EMBL/GenBank/DDBJ databases">
        <title>Antimicrobial resistance genes in bacteria isolated from Japanese honey, and their potential for conferring macrolide and lincosamide resistance in the American foulbrood pathogen Paenibacillus larvae.</title>
        <authorList>
            <person name="Okamoto M."/>
            <person name="Kumagai M."/>
            <person name="Kanamori H."/>
            <person name="Takamatsu D."/>
        </authorList>
    </citation>
    <scope>NUCLEOTIDE SEQUENCE [LARGE SCALE GENOMIC DNA]</scope>
    <source>
        <strain evidence="1 2">J42TS3</strain>
    </source>
</reference>
<dbReference type="Proteomes" id="UP000679992">
    <property type="component" value="Unassembled WGS sequence"/>
</dbReference>